<gene>
    <name evidence="2" type="ORF">LUZ61_019665</name>
</gene>
<dbReference type="InterPro" id="IPR029058">
    <property type="entry name" value="AB_hydrolase_fold"/>
</dbReference>
<dbReference type="SUPFAM" id="SSF53474">
    <property type="entry name" value="alpha/beta-Hydrolases"/>
    <property type="match status" value="1"/>
</dbReference>
<proteinExistence type="predicted"/>
<sequence length="350" mass="38431">MSTAAVSAQPTVSAELKTKKVVDEVSGWLRIFDDGSVDRTWTGPPEALPLMEPVPPYSIPQDGITLHDLPGSPNLRLYLPESDAGKKLPIFFHFQGGGFCISHHSWLMYHQFYARIAREVQAAVVSVELPLAPENRLPAAIDTSIAALLRLRSIARSPVDDPASKLLSDNVDFSRIFLIGDSSGANLVHVVAAKALEETDEFWAPLKLAGGIPLHPGFVRSTRSRSELELKADSVFFTLDMLDKFLALGLPVGATKDHPYTCPMGEAAPPLEKVRLPPFLVGVAELDLIHDTNLEYCEAMKKAGKEVEVLINRGVSHSFYLNKFAVDMDPTTGERTRELVAAIKDFVERH</sequence>
<dbReference type="Proteomes" id="UP001210211">
    <property type="component" value="Unassembled WGS sequence"/>
</dbReference>
<feature type="domain" description="Alpha/beta hydrolase fold-3" evidence="1">
    <location>
        <begin position="92"/>
        <end position="320"/>
    </location>
</feature>
<dbReference type="AlphaFoldDB" id="A0AAD5ZBS0"/>
<keyword evidence="3" id="KW-1185">Reference proteome</keyword>
<dbReference type="InterPro" id="IPR050466">
    <property type="entry name" value="Carboxylest/Gibb_receptor"/>
</dbReference>
<evidence type="ECO:0000259" key="1">
    <source>
        <dbReference type="Pfam" id="PF07859"/>
    </source>
</evidence>
<dbReference type="GO" id="GO:0016787">
    <property type="term" value="F:hydrolase activity"/>
    <property type="evidence" value="ECO:0007669"/>
    <property type="project" value="InterPro"/>
</dbReference>
<dbReference type="EMBL" id="JAMRDG010000002">
    <property type="protein sequence ID" value="KAJ3690501.1"/>
    <property type="molecule type" value="Genomic_DNA"/>
</dbReference>
<evidence type="ECO:0000313" key="2">
    <source>
        <dbReference type="EMBL" id="KAJ3690501.1"/>
    </source>
</evidence>
<protein>
    <recommendedName>
        <fullName evidence="1">Alpha/beta hydrolase fold-3 domain-containing protein</fullName>
    </recommendedName>
</protein>
<dbReference type="InterPro" id="IPR013094">
    <property type="entry name" value="AB_hydrolase_3"/>
</dbReference>
<dbReference type="Pfam" id="PF07859">
    <property type="entry name" value="Abhydrolase_3"/>
    <property type="match status" value="1"/>
</dbReference>
<dbReference type="PANTHER" id="PTHR23024:SF135">
    <property type="entry name" value="CELL DEATH ASSOCIATED PROTEIN"/>
    <property type="match status" value="1"/>
</dbReference>
<reference evidence="2 3" key="1">
    <citation type="journal article" date="2022" name="Cell">
        <title>Repeat-based holocentromeres influence genome architecture and karyotype evolution.</title>
        <authorList>
            <person name="Hofstatter P.G."/>
            <person name="Thangavel G."/>
            <person name="Lux T."/>
            <person name="Neumann P."/>
            <person name="Vondrak T."/>
            <person name="Novak P."/>
            <person name="Zhang M."/>
            <person name="Costa L."/>
            <person name="Castellani M."/>
            <person name="Scott A."/>
            <person name="Toegelov H."/>
            <person name="Fuchs J."/>
            <person name="Mata-Sucre Y."/>
            <person name="Dias Y."/>
            <person name="Vanzela A.L.L."/>
            <person name="Huettel B."/>
            <person name="Almeida C.C.S."/>
            <person name="Simkova H."/>
            <person name="Souza G."/>
            <person name="Pedrosa-Harand A."/>
            <person name="Macas J."/>
            <person name="Mayer K.F.X."/>
            <person name="Houben A."/>
            <person name="Marques A."/>
        </authorList>
    </citation>
    <scope>NUCLEOTIDE SEQUENCE [LARGE SCALE GENOMIC DNA]</scope>
    <source>
        <strain evidence="2">RhyTen1mFocal</strain>
    </source>
</reference>
<dbReference type="PANTHER" id="PTHR23024">
    <property type="entry name" value="ARYLACETAMIDE DEACETYLASE"/>
    <property type="match status" value="1"/>
</dbReference>
<evidence type="ECO:0000313" key="3">
    <source>
        <dbReference type="Proteomes" id="UP001210211"/>
    </source>
</evidence>
<organism evidence="2 3">
    <name type="scientific">Rhynchospora tenuis</name>
    <dbReference type="NCBI Taxonomy" id="198213"/>
    <lineage>
        <taxon>Eukaryota</taxon>
        <taxon>Viridiplantae</taxon>
        <taxon>Streptophyta</taxon>
        <taxon>Embryophyta</taxon>
        <taxon>Tracheophyta</taxon>
        <taxon>Spermatophyta</taxon>
        <taxon>Magnoliopsida</taxon>
        <taxon>Liliopsida</taxon>
        <taxon>Poales</taxon>
        <taxon>Cyperaceae</taxon>
        <taxon>Cyperoideae</taxon>
        <taxon>Rhynchosporeae</taxon>
        <taxon>Rhynchospora</taxon>
    </lineage>
</organism>
<accession>A0AAD5ZBS0</accession>
<comment type="caution">
    <text evidence="2">The sequence shown here is derived from an EMBL/GenBank/DDBJ whole genome shotgun (WGS) entry which is preliminary data.</text>
</comment>
<dbReference type="Gene3D" id="3.40.50.1820">
    <property type="entry name" value="alpha/beta hydrolase"/>
    <property type="match status" value="1"/>
</dbReference>
<name>A0AAD5ZBS0_9POAL</name>